<dbReference type="InterPro" id="IPR034681">
    <property type="entry name" value="MenF"/>
</dbReference>
<evidence type="ECO:0000313" key="6">
    <source>
        <dbReference type="EMBL" id="TCN24331.1"/>
    </source>
</evidence>
<dbReference type="Proteomes" id="UP000295689">
    <property type="component" value="Unassembled WGS sequence"/>
</dbReference>
<dbReference type="UniPathway" id="UPA00079"/>
<dbReference type="GO" id="GO:0000287">
    <property type="term" value="F:magnesium ion binding"/>
    <property type="evidence" value="ECO:0007669"/>
    <property type="project" value="UniProtKB-UniRule"/>
</dbReference>
<dbReference type="GO" id="GO:0009234">
    <property type="term" value="P:menaquinone biosynthetic process"/>
    <property type="evidence" value="ECO:0007669"/>
    <property type="project" value="UniProtKB-UniRule"/>
</dbReference>
<dbReference type="AlphaFoldDB" id="A0A4R2BBN1"/>
<evidence type="ECO:0000256" key="1">
    <source>
        <dbReference type="ARBA" id="ARBA00000799"/>
    </source>
</evidence>
<comment type="pathway">
    <text evidence="4">Quinol/quinone metabolism; 1,4-dihydroxy-2-naphthoate biosynthesis; 1,4-dihydroxy-2-naphthoate from chorismate: step 1/7.</text>
</comment>
<comment type="catalytic activity">
    <reaction evidence="1 4">
        <text>chorismate = isochorismate</text>
        <dbReference type="Rhea" id="RHEA:18985"/>
        <dbReference type="ChEBI" id="CHEBI:29748"/>
        <dbReference type="ChEBI" id="CHEBI:29780"/>
        <dbReference type="EC" id="5.4.4.2"/>
    </reaction>
</comment>
<keyword evidence="4" id="KW-0474">Menaquinone biosynthesis</keyword>
<dbReference type="UniPathway" id="UPA01057">
    <property type="reaction ID" value="UER00163"/>
</dbReference>
<feature type="binding site" evidence="4">
    <location>
        <position position="456"/>
    </location>
    <ligand>
        <name>Mg(2+)</name>
        <dbReference type="ChEBI" id="CHEBI:18420"/>
    </ligand>
</feature>
<evidence type="ECO:0000256" key="3">
    <source>
        <dbReference type="ARBA" id="ARBA00023235"/>
    </source>
</evidence>
<comment type="pathway">
    <text evidence="4">Quinol/quinone metabolism; menaquinone biosynthesis.</text>
</comment>
<keyword evidence="4" id="KW-0479">Metal-binding</keyword>
<sequence>MGGINLVTIQDTELRKGIIAAIDRAKELSQSVLVSEIQRIEYFKAFNFFAAGRSRFLGERFYWEDPDGTMALAGLGVTRQIHADSAPDRFNHTESEWKRFIETAIIVGDQTATGTGPAMFGGFSFDPLKEKTGLWSKFSDSLFHIPKYMLTVKGGQAFLTTNVVCTQHDDDSLFEKVNQERLSVFTSAYDDGRYRSAELKKVEEKNPEKWKETVSRLVASLKDSHLKKVVLAREIRLFFNQEIEIEKVLSHLVVEQRGSFLFAFEANGDCFIGASPERLVKKEGDEVFSTCLAGSIARGGTPEEDRMLGKALLEDQKNLNEHQYVVEMISEAMLETCEKVKIPNSPKLMKMKYIQHLYTPVVGKSRAETSLLHLVDRLHPTPALGGLPKQDAIEKIREIEDLDRGFYAAPIGWMDYKANGEFAVAIRSALVQGKEASLFAGCGVLADSNAESEFNETSIKFRPMLTALGGKEK</sequence>
<dbReference type="GO" id="GO:0008909">
    <property type="term" value="F:isochorismate synthase activity"/>
    <property type="evidence" value="ECO:0007669"/>
    <property type="project" value="UniProtKB-UniRule"/>
</dbReference>
<evidence type="ECO:0000259" key="5">
    <source>
        <dbReference type="Pfam" id="PF00425"/>
    </source>
</evidence>
<name>A0A4R2BBN1_9BACI</name>
<comment type="caution">
    <text evidence="6">The sequence shown here is derived from an EMBL/GenBank/DDBJ whole genome shotgun (WGS) entry which is preliminary data.</text>
</comment>
<feature type="domain" description="Chorismate-utilising enzyme C-terminal" evidence="5">
    <location>
        <begin position="207"/>
        <end position="460"/>
    </location>
</feature>
<dbReference type="NCBIfam" id="TIGR00543">
    <property type="entry name" value="isochor_syn"/>
    <property type="match status" value="1"/>
</dbReference>
<dbReference type="InterPro" id="IPR005801">
    <property type="entry name" value="ADC_synthase"/>
</dbReference>
<reference evidence="6 7" key="1">
    <citation type="journal article" date="2015" name="Stand. Genomic Sci.">
        <title>Genomic Encyclopedia of Bacterial and Archaeal Type Strains, Phase III: the genomes of soil and plant-associated and newly described type strains.</title>
        <authorList>
            <person name="Whitman W.B."/>
            <person name="Woyke T."/>
            <person name="Klenk H.P."/>
            <person name="Zhou Y."/>
            <person name="Lilburn T.G."/>
            <person name="Beck B.J."/>
            <person name="De Vos P."/>
            <person name="Vandamme P."/>
            <person name="Eisen J.A."/>
            <person name="Garrity G."/>
            <person name="Hugenholtz P."/>
            <person name="Kyrpides N.C."/>
        </authorList>
    </citation>
    <scope>NUCLEOTIDE SEQUENCE [LARGE SCALE GENOMIC DNA]</scope>
    <source>
        <strain evidence="6 7">CV53</strain>
    </source>
</reference>
<dbReference type="Pfam" id="PF00425">
    <property type="entry name" value="Chorismate_bind"/>
    <property type="match status" value="1"/>
</dbReference>
<dbReference type="Gene3D" id="3.60.120.10">
    <property type="entry name" value="Anthranilate synthase"/>
    <property type="match status" value="1"/>
</dbReference>
<comment type="similarity">
    <text evidence="2 4">Belongs to the isochorismate synthase family.</text>
</comment>
<evidence type="ECO:0000256" key="2">
    <source>
        <dbReference type="ARBA" id="ARBA00005297"/>
    </source>
</evidence>
<comment type="cofactor">
    <cofactor evidence="4">
        <name>Mg(2+)</name>
        <dbReference type="ChEBI" id="CHEBI:18420"/>
    </cofactor>
</comment>
<evidence type="ECO:0000256" key="4">
    <source>
        <dbReference type="HAMAP-Rule" id="MF_01935"/>
    </source>
</evidence>
<keyword evidence="7" id="KW-1185">Reference proteome</keyword>
<feature type="binding site" evidence="4">
    <location>
        <position position="321"/>
    </location>
    <ligand>
        <name>Mg(2+)</name>
        <dbReference type="ChEBI" id="CHEBI:18420"/>
    </ligand>
</feature>
<dbReference type="InterPro" id="IPR015890">
    <property type="entry name" value="Chorismate_C"/>
</dbReference>
<dbReference type="EC" id="5.4.4.2" evidence="4"/>
<comment type="function">
    <text evidence="4">Catalyzes the conversion of chorismate to isochorismate.</text>
</comment>
<dbReference type="PANTHER" id="PTHR42839">
    <property type="entry name" value="ISOCHORISMATE SYNTHASE ENTC"/>
    <property type="match status" value="1"/>
</dbReference>
<dbReference type="PANTHER" id="PTHR42839:SF1">
    <property type="entry name" value="ISOCHORISMATE SYNTHASE MENF"/>
    <property type="match status" value="1"/>
</dbReference>
<dbReference type="GO" id="GO:0009697">
    <property type="term" value="P:salicylic acid biosynthetic process"/>
    <property type="evidence" value="ECO:0007669"/>
    <property type="project" value="TreeGrafter"/>
</dbReference>
<gene>
    <name evidence="4" type="primary">menF</name>
    <name evidence="6" type="ORF">EV146_10723</name>
</gene>
<dbReference type="SUPFAM" id="SSF56322">
    <property type="entry name" value="ADC synthase"/>
    <property type="match status" value="1"/>
</dbReference>
<protein>
    <recommendedName>
        <fullName evidence="4">Isochorismate synthase MenF</fullName>
        <ecNumber evidence="4">5.4.4.2</ecNumber>
    </recommendedName>
    <alternativeName>
        <fullName evidence="4">Isochorismate mutase</fullName>
    </alternativeName>
</protein>
<keyword evidence="4" id="KW-0460">Magnesium</keyword>
<keyword evidence="3 4" id="KW-0413">Isomerase</keyword>
<feature type="active site" description="Proton acceptor" evidence="4">
    <location>
        <position position="228"/>
    </location>
</feature>
<dbReference type="HAMAP" id="MF_01935">
    <property type="entry name" value="MenF"/>
    <property type="match status" value="1"/>
</dbReference>
<feature type="active site" description="Proton donor" evidence="4">
    <location>
        <position position="277"/>
    </location>
</feature>
<organism evidence="6 7">
    <name type="scientific">Mesobacillus foraminis</name>
    <dbReference type="NCBI Taxonomy" id="279826"/>
    <lineage>
        <taxon>Bacteria</taxon>
        <taxon>Bacillati</taxon>
        <taxon>Bacillota</taxon>
        <taxon>Bacilli</taxon>
        <taxon>Bacillales</taxon>
        <taxon>Bacillaceae</taxon>
        <taxon>Mesobacillus</taxon>
    </lineage>
</organism>
<dbReference type="InterPro" id="IPR004561">
    <property type="entry name" value="IsoChor_synthase"/>
</dbReference>
<dbReference type="EMBL" id="SLVV01000007">
    <property type="protein sequence ID" value="TCN24331.1"/>
    <property type="molecule type" value="Genomic_DNA"/>
</dbReference>
<proteinExistence type="inferred from homology"/>
<accession>A0A4R2BBN1</accession>
<evidence type="ECO:0000313" key="7">
    <source>
        <dbReference type="Proteomes" id="UP000295689"/>
    </source>
</evidence>